<dbReference type="GO" id="GO:0006402">
    <property type="term" value="P:mRNA catabolic process"/>
    <property type="evidence" value="ECO:0007669"/>
    <property type="project" value="TreeGrafter"/>
</dbReference>
<dbReference type="PANTHER" id="PTHR40588:SF1">
    <property type="entry name" value="MRNA INTERFERASE TOXIN YAFQ"/>
    <property type="match status" value="1"/>
</dbReference>
<dbReference type="PIRSF" id="PIRSF006156">
    <property type="entry name" value="YafQ"/>
    <property type="match status" value="1"/>
</dbReference>
<dbReference type="PANTHER" id="PTHR40588">
    <property type="entry name" value="MRNA INTERFERASE TOXIN YAFQ"/>
    <property type="match status" value="1"/>
</dbReference>
<protein>
    <submittedName>
        <fullName evidence="3">Addiction module toxin RelE</fullName>
    </submittedName>
</protein>
<dbReference type="Pfam" id="PF15738">
    <property type="entry name" value="YafQ_toxin"/>
    <property type="match status" value="1"/>
</dbReference>
<evidence type="ECO:0000256" key="2">
    <source>
        <dbReference type="PIRSR" id="PIRSR006156-1"/>
    </source>
</evidence>
<dbReference type="InterPro" id="IPR035093">
    <property type="entry name" value="RelE/ParE_toxin_dom_sf"/>
</dbReference>
<dbReference type="InterPro" id="IPR004386">
    <property type="entry name" value="Toxin_YafQ-like"/>
</dbReference>
<accession>A0A1Q8V874</accession>
<dbReference type="NCBIfam" id="TIGR02385">
    <property type="entry name" value="RelE_StbE"/>
    <property type="match status" value="1"/>
</dbReference>
<dbReference type="AlphaFoldDB" id="A0A1Q8V874"/>
<name>A0A1Q8V874_9ACTO</name>
<dbReference type="Gene3D" id="3.30.2310.20">
    <property type="entry name" value="RelE-like"/>
    <property type="match status" value="1"/>
</dbReference>
<dbReference type="InterPro" id="IPR007712">
    <property type="entry name" value="RelE/ParE_toxin"/>
</dbReference>
<proteinExistence type="predicted"/>
<evidence type="ECO:0000256" key="1">
    <source>
        <dbReference type="ARBA" id="ARBA00022649"/>
    </source>
</evidence>
<reference evidence="3 4" key="1">
    <citation type="submission" date="2016-12" db="EMBL/GenBank/DDBJ databases">
        <title>Genomic Comparison of strains in the 'Actinomyces naeslundii' Group.</title>
        <authorList>
            <person name="Mughal S.R."/>
            <person name="Do T."/>
            <person name="Gilbert S.C."/>
            <person name="Witherden E.A."/>
            <person name="Didelot X."/>
            <person name="Beighton D."/>
        </authorList>
    </citation>
    <scope>NUCLEOTIDE SEQUENCE [LARGE SCALE GENOMIC DNA]</scope>
    <source>
        <strain evidence="3 4">CCUG 33920</strain>
    </source>
</reference>
<feature type="active site" description="Proton donor" evidence="2">
    <location>
        <position position="86"/>
    </location>
</feature>
<keyword evidence="1" id="KW-1277">Toxin-antitoxin system</keyword>
<dbReference type="EMBL" id="MSKJ01000017">
    <property type="protein sequence ID" value="OLO44298.1"/>
    <property type="molecule type" value="Genomic_DNA"/>
</dbReference>
<evidence type="ECO:0000313" key="3">
    <source>
        <dbReference type="EMBL" id="OLO44298.1"/>
    </source>
</evidence>
<gene>
    <name evidence="3" type="ORF">BKH29_07835</name>
</gene>
<evidence type="ECO:0000313" key="4">
    <source>
        <dbReference type="Proteomes" id="UP000186857"/>
    </source>
</evidence>
<dbReference type="SUPFAM" id="SSF143011">
    <property type="entry name" value="RelE-like"/>
    <property type="match status" value="1"/>
</dbReference>
<sequence length="91" mass="10660">MLQIVISNKCKKDLKRAKKRGLDLDEFFAVVDMLQRQEVLPARYRDHALTADRAGLRDCHIRPDWVLIYEVREVELVLLLVETGSHSDLRM</sequence>
<dbReference type="GO" id="GO:0006415">
    <property type="term" value="P:translational termination"/>
    <property type="evidence" value="ECO:0007669"/>
    <property type="project" value="TreeGrafter"/>
</dbReference>
<dbReference type="GO" id="GO:0004521">
    <property type="term" value="F:RNA endonuclease activity"/>
    <property type="evidence" value="ECO:0007669"/>
    <property type="project" value="TreeGrafter"/>
</dbReference>
<organism evidence="3 4">
    <name type="scientific">Actinomyces oris</name>
    <dbReference type="NCBI Taxonomy" id="544580"/>
    <lineage>
        <taxon>Bacteria</taxon>
        <taxon>Bacillati</taxon>
        <taxon>Actinomycetota</taxon>
        <taxon>Actinomycetes</taxon>
        <taxon>Actinomycetales</taxon>
        <taxon>Actinomycetaceae</taxon>
        <taxon>Actinomyces</taxon>
    </lineage>
</organism>
<dbReference type="Proteomes" id="UP000186857">
    <property type="component" value="Unassembled WGS sequence"/>
</dbReference>
<comment type="caution">
    <text evidence="3">The sequence shown here is derived from an EMBL/GenBank/DDBJ whole genome shotgun (WGS) entry which is preliminary data.</text>
</comment>